<feature type="transmembrane region" description="Helical" evidence="1">
    <location>
        <begin position="12"/>
        <end position="35"/>
    </location>
</feature>
<keyword evidence="1" id="KW-0812">Transmembrane</keyword>
<dbReference type="PANTHER" id="PTHR31876:SF26">
    <property type="entry name" value="PROTEIN LIKE COV 2"/>
    <property type="match status" value="1"/>
</dbReference>
<dbReference type="Proteomes" id="UP000003688">
    <property type="component" value="Unassembled WGS sequence"/>
</dbReference>
<protein>
    <recommendedName>
        <fullName evidence="4">DUF502 domain-containing protein</fullName>
    </recommendedName>
</protein>
<keyword evidence="3" id="KW-1185">Reference proteome</keyword>
<dbReference type="InterPro" id="IPR007462">
    <property type="entry name" value="COV1-like"/>
</dbReference>
<proteinExistence type="predicted"/>
<dbReference type="AlphaFoldDB" id="B9XS06"/>
<dbReference type="EMBL" id="ABOX02000071">
    <property type="protein sequence ID" value="EEF57377.1"/>
    <property type="molecule type" value="Genomic_DNA"/>
</dbReference>
<organism evidence="2 3">
    <name type="scientific">Pedosphaera parvula (strain Ellin514)</name>
    <dbReference type="NCBI Taxonomy" id="320771"/>
    <lineage>
        <taxon>Bacteria</taxon>
        <taxon>Pseudomonadati</taxon>
        <taxon>Verrucomicrobiota</taxon>
        <taxon>Pedosphaerae</taxon>
        <taxon>Pedosphaerales</taxon>
        <taxon>Pedosphaeraceae</taxon>
        <taxon>Pedosphaera</taxon>
    </lineage>
</organism>
<evidence type="ECO:0008006" key="4">
    <source>
        <dbReference type="Google" id="ProtNLM"/>
    </source>
</evidence>
<sequence length="184" mass="20822" precursor="true">MKKDIFASWRTNFFTGLAIVLPAVVSIAVIFWFFFTVSNITDTLLIFIPREYTHENNGFGPMFWYWKLVALILAVILTAIVGRLARNYLGKKAIEWVDTWLLRVPLLNKLYGTTKQVNEALTSGSKGSFKTVVMVEFPRTGAYSIGFITGEQLGEIERKAGQKLVSVFIPTTPQPNLRLSRSRP</sequence>
<gene>
    <name evidence="2" type="ORF">Cflav_PD0350</name>
</gene>
<accession>B9XS06</accession>
<keyword evidence="1" id="KW-0472">Membrane</keyword>
<evidence type="ECO:0000256" key="1">
    <source>
        <dbReference type="SAM" id="Phobius"/>
    </source>
</evidence>
<dbReference type="STRING" id="320771.Cflav_PD0350"/>
<name>B9XS06_PEDPL</name>
<feature type="transmembrane region" description="Helical" evidence="1">
    <location>
        <begin position="64"/>
        <end position="85"/>
    </location>
</feature>
<evidence type="ECO:0000313" key="2">
    <source>
        <dbReference type="EMBL" id="EEF57377.1"/>
    </source>
</evidence>
<dbReference type="OrthoDB" id="9780267at2"/>
<dbReference type="Pfam" id="PF04367">
    <property type="entry name" value="DUF502"/>
    <property type="match status" value="1"/>
</dbReference>
<dbReference type="PANTHER" id="PTHR31876">
    <property type="entry name" value="COV-LIKE PROTEIN 1"/>
    <property type="match status" value="1"/>
</dbReference>
<dbReference type="RefSeq" id="WP_007418589.1">
    <property type="nucleotide sequence ID" value="NZ_ABOX02000071.1"/>
</dbReference>
<reference evidence="2 3" key="1">
    <citation type="journal article" date="2011" name="J. Bacteriol.">
        <title>Genome sequence of 'Pedosphaera parvula' Ellin514, an aerobic Verrucomicrobial isolate from pasture soil.</title>
        <authorList>
            <person name="Kant R."/>
            <person name="van Passel M.W."/>
            <person name="Sangwan P."/>
            <person name="Palva A."/>
            <person name="Lucas S."/>
            <person name="Copeland A."/>
            <person name="Lapidus A."/>
            <person name="Glavina Del Rio T."/>
            <person name="Dalin E."/>
            <person name="Tice H."/>
            <person name="Bruce D."/>
            <person name="Goodwin L."/>
            <person name="Pitluck S."/>
            <person name="Chertkov O."/>
            <person name="Larimer F.W."/>
            <person name="Land M.L."/>
            <person name="Hauser L."/>
            <person name="Brettin T.S."/>
            <person name="Detter J.C."/>
            <person name="Han S."/>
            <person name="de Vos W.M."/>
            <person name="Janssen P.H."/>
            <person name="Smidt H."/>
        </authorList>
    </citation>
    <scope>NUCLEOTIDE SEQUENCE [LARGE SCALE GENOMIC DNA]</scope>
    <source>
        <strain evidence="2 3">Ellin514</strain>
    </source>
</reference>
<evidence type="ECO:0000313" key="3">
    <source>
        <dbReference type="Proteomes" id="UP000003688"/>
    </source>
</evidence>
<keyword evidence="1" id="KW-1133">Transmembrane helix</keyword>
<comment type="caution">
    <text evidence="2">The sequence shown here is derived from an EMBL/GenBank/DDBJ whole genome shotgun (WGS) entry which is preliminary data.</text>
</comment>